<evidence type="ECO:0000313" key="14">
    <source>
        <dbReference type="Proteomes" id="UP000328092"/>
    </source>
</evidence>
<dbReference type="PROSITE" id="PS51273">
    <property type="entry name" value="GATASE_TYPE_1"/>
    <property type="match status" value="1"/>
</dbReference>
<keyword evidence="4 10" id="KW-0378">Hydrolase</keyword>
<dbReference type="PANTHER" id="PTHR42701:SF1">
    <property type="entry name" value="IMIDAZOLE GLYCEROL PHOSPHATE SYNTHASE SUBUNIT HISH"/>
    <property type="match status" value="1"/>
</dbReference>
<dbReference type="EC" id="3.5.1.2" evidence="10"/>
<keyword evidence="13" id="KW-0808">Transferase</keyword>
<dbReference type="RefSeq" id="WP_139863259.1">
    <property type="nucleotide sequence ID" value="NZ_CAADFC020000028.1"/>
</dbReference>
<accession>A0A508TQH5</accession>
<dbReference type="EC" id="4.3.2.10" evidence="10"/>
<dbReference type="OrthoDB" id="9807137at2"/>
<dbReference type="GO" id="GO:0004359">
    <property type="term" value="F:glutaminase activity"/>
    <property type="evidence" value="ECO:0007669"/>
    <property type="project" value="UniProtKB-EC"/>
</dbReference>
<keyword evidence="5 10" id="KW-0315">Glutamine amidotransferase</keyword>
<dbReference type="InterPro" id="IPR017926">
    <property type="entry name" value="GATASE"/>
</dbReference>
<evidence type="ECO:0000256" key="8">
    <source>
        <dbReference type="ARBA" id="ARBA00047838"/>
    </source>
</evidence>
<evidence type="ECO:0000256" key="6">
    <source>
        <dbReference type="ARBA" id="ARBA00023102"/>
    </source>
</evidence>
<evidence type="ECO:0000256" key="3">
    <source>
        <dbReference type="ARBA" id="ARBA00022605"/>
    </source>
</evidence>
<name>A0A508TQH5_9BRAD</name>
<dbReference type="NCBIfam" id="TIGR01855">
    <property type="entry name" value="IMP_synth_hisH"/>
    <property type="match status" value="1"/>
</dbReference>
<evidence type="ECO:0000256" key="9">
    <source>
        <dbReference type="ARBA" id="ARBA00049534"/>
    </source>
</evidence>
<gene>
    <name evidence="13" type="primary">hisH_2</name>
    <name evidence="10" type="synonym">hisH</name>
    <name evidence="13" type="ORF">CI1B_66270</name>
</gene>
<dbReference type="InterPro" id="IPR029062">
    <property type="entry name" value="Class_I_gatase-like"/>
</dbReference>
<dbReference type="PANTHER" id="PTHR42701">
    <property type="entry name" value="IMIDAZOLE GLYCEROL PHOSPHATE SYNTHASE SUBUNIT HISH"/>
    <property type="match status" value="1"/>
</dbReference>
<sequence>MSGVAIVDYGINNVRSVRNAVEYCGFDPIVTHDEDAIADASHVILPGVGAFGDAMSNIRERGIDAMLERHVREKGKPFLAVCLGMQLLAKTSEEHADDGVPHRGLGWFDADVLRLLPNDPALKIPHMGWNMVAKERSHPILANIRESNLAFYFVHSFAMRCNAEADVVGYAQYGQPVTAIIARDNVVATQFHPEKSQDSGIELVSNFLRWNP</sequence>
<comment type="catalytic activity">
    <reaction evidence="8 10">
        <text>5-[(5-phospho-1-deoxy-D-ribulos-1-ylimino)methylamino]-1-(5-phospho-beta-D-ribosyl)imidazole-4-carboxamide + L-glutamine = D-erythro-1-(imidazol-4-yl)glycerol 3-phosphate + 5-amino-1-(5-phospho-beta-D-ribosyl)imidazole-4-carboxamide + L-glutamate + H(+)</text>
        <dbReference type="Rhea" id="RHEA:24793"/>
        <dbReference type="ChEBI" id="CHEBI:15378"/>
        <dbReference type="ChEBI" id="CHEBI:29985"/>
        <dbReference type="ChEBI" id="CHEBI:58278"/>
        <dbReference type="ChEBI" id="CHEBI:58359"/>
        <dbReference type="ChEBI" id="CHEBI:58475"/>
        <dbReference type="ChEBI" id="CHEBI:58525"/>
        <dbReference type="EC" id="4.3.2.10"/>
    </reaction>
</comment>
<evidence type="ECO:0000313" key="13">
    <source>
        <dbReference type="EMBL" id="VIO76747.1"/>
    </source>
</evidence>
<comment type="subunit">
    <text evidence="2 10">Heterodimer of HisH and HisF.</text>
</comment>
<evidence type="ECO:0000256" key="10">
    <source>
        <dbReference type="HAMAP-Rule" id="MF_00278"/>
    </source>
</evidence>
<organism evidence="13 14">
    <name type="scientific">Bradyrhizobium ivorense</name>
    <dbReference type="NCBI Taxonomy" id="2511166"/>
    <lineage>
        <taxon>Bacteria</taxon>
        <taxon>Pseudomonadati</taxon>
        <taxon>Pseudomonadota</taxon>
        <taxon>Alphaproteobacteria</taxon>
        <taxon>Hyphomicrobiales</taxon>
        <taxon>Nitrobacteraceae</taxon>
        <taxon>Bradyrhizobium</taxon>
    </lineage>
</organism>
<dbReference type="CDD" id="cd01748">
    <property type="entry name" value="GATase1_IGP_Synthase"/>
    <property type="match status" value="1"/>
</dbReference>
<evidence type="ECO:0000256" key="11">
    <source>
        <dbReference type="PIRSR" id="PIRSR000495-1"/>
    </source>
</evidence>
<dbReference type="PIRSF" id="PIRSF000495">
    <property type="entry name" value="Amidotransf_hisH"/>
    <property type="match status" value="1"/>
</dbReference>
<keyword evidence="7 10" id="KW-0456">Lyase</keyword>
<evidence type="ECO:0000256" key="4">
    <source>
        <dbReference type="ARBA" id="ARBA00022801"/>
    </source>
</evidence>
<keyword evidence="13" id="KW-0328">Glycosyltransferase</keyword>
<dbReference type="Proteomes" id="UP000328092">
    <property type="component" value="Unassembled WGS sequence"/>
</dbReference>
<comment type="catalytic activity">
    <reaction evidence="9 10">
        <text>L-glutamine + H2O = L-glutamate + NH4(+)</text>
        <dbReference type="Rhea" id="RHEA:15889"/>
        <dbReference type="ChEBI" id="CHEBI:15377"/>
        <dbReference type="ChEBI" id="CHEBI:28938"/>
        <dbReference type="ChEBI" id="CHEBI:29985"/>
        <dbReference type="ChEBI" id="CHEBI:58359"/>
        <dbReference type="EC" id="3.5.1.2"/>
    </reaction>
</comment>
<feature type="active site" evidence="10 11">
    <location>
        <position position="192"/>
    </location>
</feature>
<dbReference type="GO" id="GO:0016829">
    <property type="term" value="F:lyase activity"/>
    <property type="evidence" value="ECO:0007669"/>
    <property type="project" value="UniProtKB-KW"/>
</dbReference>
<dbReference type="AlphaFoldDB" id="A0A508TQH5"/>
<dbReference type="GO" id="GO:0005737">
    <property type="term" value="C:cytoplasm"/>
    <property type="evidence" value="ECO:0007669"/>
    <property type="project" value="UniProtKB-SubCell"/>
</dbReference>
<feature type="active site" description="Nucleophile" evidence="10 11">
    <location>
        <position position="82"/>
    </location>
</feature>
<evidence type="ECO:0000256" key="2">
    <source>
        <dbReference type="ARBA" id="ARBA00011152"/>
    </source>
</evidence>
<evidence type="ECO:0000256" key="5">
    <source>
        <dbReference type="ARBA" id="ARBA00022962"/>
    </source>
</evidence>
<reference evidence="13" key="1">
    <citation type="submission" date="2019-02" db="EMBL/GenBank/DDBJ databases">
        <authorList>
            <person name="Pothier F.J."/>
        </authorList>
    </citation>
    <scope>NUCLEOTIDE SEQUENCE</scope>
    <source>
        <strain evidence="13">CI-1B</strain>
    </source>
</reference>
<comment type="caution">
    <text evidence="13">The sequence shown here is derived from an EMBL/GenBank/DDBJ whole genome shotgun (WGS) entry which is preliminary data.</text>
</comment>
<evidence type="ECO:0000256" key="1">
    <source>
        <dbReference type="ARBA" id="ARBA00005091"/>
    </source>
</evidence>
<dbReference type="GO" id="GO:0000105">
    <property type="term" value="P:L-histidine biosynthetic process"/>
    <property type="evidence" value="ECO:0007669"/>
    <property type="project" value="UniProtKB-UniRule"/>
</dbReference>
<dbReference type="UniPathway" id="UPA00031">
    <property type="reaction ID" value="UER00010"/>
</dbReference>
<comment type="pathway">
    <text evidence="1 10">Amino-acid biosynthesis; L-histidine biosynthesis; L-histidine from 5-phospho-alpha-D-ribose 1-diphosphate: step 5/9.</text>
</comment>
<protein>
    <recommendedName>
        <fullName evidence="10">Imidazole glycerol phosphate synthase subunit HisH</fullName>
        <ecNumber evidence="10">4.3.2.10</ecNumber>
    </recommendedName>
    <alternativeName>
        <fullName evidence="10">IGP synthase glutaminase subunit</fullName>
        <ecNumber evidence="10">3.5.1.2</ecNumber>
    </alternativeName>
    <alternativeName>
        <fullName evidence="10">IGP synthase subunit HisH</fullName>
    </alternativeName>
    <alternativeName>
        <fullName evidence="10">ImGP synthase subunit HisH</fullName>
        <shortName evidence="10">IGPS subunit HisH</shortName>
    </alternativeName>
</protein>
<keyword evidence="10" id="KW-0963">Cytoplasm</keyword>
<feature type="domain" description="Glutamine amidotransferase" evidence="12">
    <location>
        <begin position="6"/>
        <end position="208"/>
    </location>
</feature>
<keyword evidence="6 10" id="KW-0368">Histidine biosynthesis</keyword>
<proteinExistence type="inferred from homology"/>
<keyword evidence="3 10" id="KW-0028">Amino-acid biosynthesis</keyword>
<comment type="function">
    <text evidence="10">IGPS catalyzes the conversion of PRFAR and glutamine to IGP, AICAR and glutamate. The HisH subunit catalyzes the hydrolysis of glutamine to glutamate and ammonia as part of the synthesis of IGP and AICAR. The resulting ammonia molecule is channeled to the active site of HisF.</text>
</comment>
<evidence type="ECO:0000259" key="12">
    <source>
        <dbReference type="Pfam" id="PF00117"/>
    </source>
</evidence>
<comment type="subcellular location">
    <subcellularLocation>
        <location evidence="10">Cytoplasm</location>
    </subcellularLocation>
</comment>
<dbReference type="Pfam" id="PF00117">
    <property type="entry name" value="GATase"/>
    <property type="match status" value="1"/>
</dbReference>
<dbReference type="Gene3D" id="3.40.50.880">
    <property type="match status" value="1"/>
</dbReference>
<dbReference type="GO" id="GO:0000107">
    <property type="term" value="F:imidazoleglycerol-phosphate synthase activity"/>
    <property type="evidence" value="ECO:0007669"/>
    <property type="project" value="UniProtKB-UniRule"/>
</dbReference>
<dbReference type="SUPFAM" id="SSF52317">
    <property type="entry name" value="Class I glutamine amidotransferase-like"/>
    <property type="match status" value="1"/>
</dbReference>
<dbReference type="EMBL" id="CAADFC020000028">
    <property type="protein sequence ID" value="VIO76747.1"/>
    <property type="molecule type" value="Genomic_DNA"/>
</dbReference>
<dbReference type="HAMAP" id="MF_00278">
    <property type="entry name" value="HisH"/>
    <property type="match status" value="1"/>
</dbReference>
<keyword evidence="14" id="KW-1185">Reference proteome</keyword>
<feature type="active site" evidence="10 11">
    <location>
        <position position="194"/>
    </location>
</feature>
<evidence type="ECO:0000256" key="7">
    <source>
        <dbReference type="ARBA" id="ARBA00023239"/>
    </source>
</evidence>
<dbReference type="InterPro" id="IPR010139">
    <property type="entry name" value="Imidazole-glycPsynth_HisH"/>
</dbReference>